<evidence type="ECO:0000256" key="4">
    <source>
        <dbReference type="ARBA" id="ARBA00022741"/>
    </source>
</evidence>
<feature type="domain" description="Mur ligase C-terminal" evidence="13">
    <location>
        <begin position="318"/>
        <end position="437"/>
    </location>
</feature>
<dbReference type="Gene3D" id="3.90.190.20">
    <property type="entry name" value="Mur ligase, C-terminal domain"/>
    <property type="match status" value="1"/>
</dbReference>
<comment type="pathway">
    <text evidence="10 11">Cell wall biogenesis; peptidoglycan biosynthesis.</text>
</comment>
<evidence type="ECO:0000256" key="10">
    <source>
        <dbReference type="HAMAP-Rule" id="MF_02019"/>
    </source>
</evidence>
<dbReference type="InterPro" id="IPR035911">
    <property type="entry name" value="MurE/MurF_N"/>
</dbReference>
<dbReference type="AlphaFoldDB" id="A0A6G9QMR2"/>
<organism evidence="15 16">
    <name type="scientific">Shewanella aestuarii</name>
    <dbReference type="NCBI Taxonomy" id="1028752"/>
    <lineage>
        <taxon>Bacteria</taxon>
        <taxon>Pseudomonadati</taxon>
        <taxon>Pseudomonadota</taxon>
        <taxon>Gammaproteobacteria</taxon>
        <taxon>Alteromonadales</taxon>
        <taxon>Shewanellaceae</taxon>
        <taxon>Shewanella</taxon>
    </lineage>
</organism>
<dbReference type="GO" id="GO:0051301">
    <property type="term" value="P:cell division"/>
    <property type="evidence" value="ECO:0007669"/>
    <property type="project" value="UniProtKB-KW"/>
</dbReference>
<evidence type="ECO:0000256" key="11">
    <source>
        <dbReference type="RuleBase" id="RU004136"/>
    </source>
</evidence>
<evidence type="ECO:0000259" key="12">
    <source>
        <dbReference type="Pfam" id="PF01225"/>
    </source>
</evidence>
<dbReference type="HAMAP" id="MF_02019">
    <property type="entry name" value="MurF"/>
    <property type="match status" value="1"/>
</dbReference>
<dbReference type="KEGG" id="saes:HBH39_16285"/>
<dbReference type="NCBIfam" id="TIGR01143">
    <property type="entry name" value="murF"/>
    <property type="match status" value="1"/>
</dbReference>
<dbReference type="GO" id="GO:0009252">
    <property type="term" value="P:peptidoglycan biosynthetic process"/>
    <property type="evidence" value="ECO:0007669"/>
    <property type="project" value="UniProtKB-UniRule"/>
</dbReference>
<keyword evidence="16" id="KW-1185">Reference proteome</keyword>
<feature type="binding site" evidence="10">
    <location>
        <begin position="108"/>
        <end position="114"/>
    </location>
    <ligand>
        <name>ATP</name>
        <dbReference type="ChEBI" id="CHEBI:30616"/>
    </ligand>
</feature>
<dbReference type="GO" id="GO:0005737">
    <property type="term" value="C:cytoplasm"/>
    <property type="evidence" value="ECO:0007669"/>
    <property type="project" value="UniProtKB-SubCell"/>
</dbReference>
<keyword evidence="5 10" id="KW-0067">ATP-binding</keyword>
<evidence type="ECO:0000256" key="3">
    <source>
        <dbReference type="ARBA" id="ARBA00022618"/>
    </source>
</evidence>
<dbReference type="InterPro" id="IPR036565">
    <property type="entry name" value="Mur-like_cat_sf"/>
</dbReference>
<dbReference type="Pfam" id="PF01225">
    <property type="entry name" value="Mur_ligase"/>
    <property type="match status" value="1"/>
</dbReference>
<dbReference type="Pfam" id="PF02875">
    <property type="entry name" value="Mur_ligase_C"/>
    <property type="match status" value="1"/>
</dbReference>
<accession>A0A6G9QMR2</accession>
<sequence>MITLSLQQITTALQGKLINSNDTSIGSVSTDSRQFEDCGLFIALKGERFDAHDFAQAAVNNGAKALLVERELAINIPQIIVANTHKALGQLGAFVRQQVKPIALALTGSNGKTSVKEMVATILSQQFQVLFTAGNFNNDIGVPLTLLRLSMGDQYGVFELGANHKGEIDYTSKLVQPKVALVNNIGSAHLEGFGSIEGIAQAKSEIFNHLQADGVAVINADDKFAAFMMQKTSAFKQLLFSRQAHTQADICASHLIANAQGCYSFRINYQEQQVDVQLPLAGEHQVSNALAASAMCLALGLDLRFIAQGLSLLGPVKGRMQPKTLGRFLVVDDSYNANPSSVSAAINWLQQRDEYRCLVLGDLGELGDNAALLHAEVGQQAKSAAINALYCCGTLSKHASDAYGCEHYQDVEQLSKALIIKLNDLSGSVTVLVKGSRSAAMERVVDLLVDAFGCGELV</sequence>
<evidence type="ECO:0000256" key="8">
    <source>
        <dbReference type="ARBA" id="ARBA00023306"/>
    </source>
</evidence>
<dbReference type="InterPro" id="IPR036615">
    <property type="entry name" value="Mur_ligase_C_dom_sf"/>
</dbReference>
<evidence type="ECO:0000259" key="13">
    <source>
        <dbReference type="Pfam" id="PF02875"/>
    </source>
</evidence>
<dbReference type="GO" id="GO:0071555">
    <property type="term" value="P:cell wall organization"/>
    <property type="evidence" value="ECO:0007669"/>
    <property type="project" value="UniProtKB-KW"/>
</dbReference>
<dbReference type="PANTHER" id="PTHR43024:SF1">
    <property type="entry name" value="UDP-N-ACETYLMURAMOYL-TRIPEPTIDE--D-ALANYL-D-ALANINE LIGASE"/>
    <property type="match status" value="1"/>
</dbReference>
<keyword evidence="7 10" id="KW-0573">Peptidoglycan synthesis</keyword>
<feature type="domain" description="Mur ligase central" evidence="14">
    <location>
        <begin position="107"/>
        <end position="295"/>
    </location>
</feature>
<dbReference type="SUPFAM" id="SSF53623">
    <property type="entry name" value="MurD-like peptide ligases, catalytic domain"/>
    <property type="match status" value="1"/>
</dbReference>
<gene>
    <name evidence="10 15" type="primary">murF</name>
    <name evidence="15" type="ORF">HBH39_16285</name>
</gene>
<dbReference type="PANTHER" id="PTHR43024">
    <property type="entry name" value="UDP-N-ACETYLMURAMOYL-TRIPEPTIDE--D-ALANYL-D-ALANINE LIGASE"/>
    <property type="match status" value="1"/>
</dbReference>
<keyword evidence="3 10" id="KW-0132">Cell division</keyword>
<dbReference type="GO" id="GO:0047480">
    <property type="term" value="F:UDP-N-acetylmuramoyl-tripeptide-D-alanyl-D-alanine ligase activity"/>
    <property type="evidence" value="ECO:0007669"/>
    <property type="project" value="UniProtKB-UniRule"/>
</dbReference>
<keyword evidence="8 10" id="KW-0131">Cell cycle</keyword>
<dbReference type="RefSeq" id="WP_167679702.1">
    <property type="nucleotide sequence ID" value="NZ_CP050313.1"/>
</dbReference>
<feature type="domain" description="Mur ligase N-terminal catalytic" evidence="12">
    <location>
        <begin position="25"/>
        <end position="84"/>
    </location>
</feature>
<keyword evidence="4 10" id="KW-0547">Nucleotide-binding</keyword>
<keyword evidence="9 10" id="KW-0961">Cell wall biogenesis/degradation</keyword>
<evidence type="ECO:0000256" key="9">
    <source>
        <dbReference type="ARBA" id="ARBA00023316"/>
    </source>
</evidence>
<keyword evidence="2 10" id="KW-0436">Ligase</keyword>
<reference evidence="15 16" key="1">
    <citation type="submission" date="2020-03" db="EMBL/GenBank/DDBJ databases">
        <title>Complete genome sequence of Shewanella sp.</title>
        <authorList>
            <person name="Kim Y.-S."/>
            <person name="Kim S.-J."/>
            <person name="Jung H.-K."/>
            <person name="Kim K.-H."/>
        </authorList>
    </citation>
    <scope>NUCLEOTIDE SEQUENCE [LARGE SCALE GENOMIC DNA]</scope>
    <source>
        <strain evidence="15 16">PN3F2</strain>
    </source>
</reference>
<dbReference type="EMBL" id="CP050313">
    <property type="protein sequence ID" value="QIR15846.1"/>
    <property type="molecule type" value="Genomic_DNA"/>
</dbReference>
<comment type="subcellular location">
    <subcellularLocation>
        <location evidence="10 11">Cytoplasm</location>
    </subcellularLocation>
</comment>
<keyword evidence="1 10" id="KW-0963">Cytoplasm</keyword>
<dbReference type="Pfam" id="PF08245">
    <property type="entry name" value="Mur_ligase_M"/>
    <property type="match status" value="1"/>
</dbReference>
<evidence type="ECO:0000256" key="6">
    <source>
        <dbReference type="ARBA" id="ARBA00022960"/>
    </source>
</evidence>
<dbReference type="InterPro" id="IPR004101">
    <property type="entry name" value="Mur_ligase_C"/>
</dbReference>
<evidence type="ECO:0000256" key="5">
    <source>
        <dbReference type="ARBA" id="ARBA00022840"/>
    </source>
</evidence>
<proteinExistence type="inferred from homology"/>
<dbReference type="InterPro" id="IPR005863">
    <property type="entry name" value="UDP-N-AcMur_synth"/>
</dbReference>
<comment type="similarity">
    <text evidence="10">Belongs to the MurCDEF family. MurF subfamily.</text>
</comment>
<dbReference type="Gene3D" id="3.40.1390.10">
    <property type="entry name" value="MurE/MurF, N-terminal domain"/>
    <property type="match status" value="1"/>
</dbReference>
<dbReference type="Proteomes" id="UP000502608">
    <property type="component" value="Chromosome"/>
</dbReference>
<comment type="catalytic activity">
    <reaction evidence="10 11">
        <text>D-alanyl-D-alanine + UDP-N-acetyl-alpha-D-muramoyl-L-alanyl-gamma-D-glutamyl-meso-2,6-diaminopimelate + ATP = UDP-N-acetyl-alpha-D-muramoyl-L-alanyl-gamma-D-glutamyl-meso-2,6-diaminopimeloyl-D-alanyl-D-alanine + ADP + phosphate + H(+)</text>
        <dbReference type="Rhea" id="RHEA:28374"/>
        <dbReference type="ChEBI" id="CHEBI:15378"/>
        <dbReference type="ChEBI" id="CHEBI:30616"/>
        <dbReference type="ChEBI" id="CHEBI:43474"/>
        <dbReference type="ChEBI" id="CHEBI:57822"/>
        <dbReference type="ChEBI" id="CHEBI:61386"/>
        <dbReference type="ChEBI" id="CHEBI:83905"/>
        <dbReference type="ChEBI" id="CHEBI:456216"/>
        <dbReference type="EC" id="6.3.2.10"/>
    </reaction>
</comment>
<dbReference type="GO" id="GO:0005524">
    <property type="term" value="F:ATP binding"/>
    <property type="evidence" value="ECO:0007669"/>
    <property type="project" value="UniProtKB-UniRule"/>
</dbReference>
<dbReference type="UniPathway" id="UPA00219"/>
<dbReference type="SUPFAM" id="SSF63418">
    <property type="entry name" value="MurE/MurF N-terminal domain"/>
    <property type="match status" value="1"/>
</dbReference>
<name>A0A6G9QMR2_9GAMM</name>
<dbReference type="EC" id="6.3.2.10" evidence="10 11"/>
<dbReference type="InterPro" id="IPR051046">
    <property type="entry name" value="MurCDEF_CellWall_CoF430Synth"/>
</dbReference>
<dbReference type="SUPFAM" id="SSF53244">
    <property type="entry name" value="MurD-like peptide ligases, peptide-binding domain"/>
    <property type="match status" value="1"/>
</dbReference>
<keyword evidence="6 10" id="KW-0133">Cell shape</keyword>
<evidence type="ECO:0000259" key="14">
    <source>
        <dbReference type="Pfam" id="PF08245"/>
    </source>
</evidence>
<dbReference type="Gene3D" id="3.40.1190.10">
    <property type="entry name" value="Mur-like, catalytic domain"/>
    <property type="match status" value="1"/>
</dbReference>
<dbReference type="GO" id="GO:0008360">
    <property type="term" value="P:regulation of cell shape"/>
    <property type="evidence" value="ECO:0007669"/>
    <property type="project" value="UniProtKB-KW"/>
</dbReference>
<evidence type="ECO:0000256" key="7">
    <source>
        <dbReference type="ARBA" id="ARBA00022984"/>
    </source>
</evidence>
<comment type="function">
    <text evidence="10 11">Involved in cell wall formation. Catalyzes the final step in the synthesis of UDP-N-acetylmuramoyl-pentapeptide, the precursor of murein.</text>
</comment>
<dbReference type="InterPro" id="IPR013221">
    <property type="entry name" value="Mur_ligase_cen"/>
</dbReference>
<dbReference type="InterPro" id="IPR000713">
    <property type="entry name" value="Mur_ligase_N"/>
</dbReference>
<evidence type="ECO:0000313" key="16">
    <source>
        <dbReference type="Proteomes" id="UP000502608"/>
    </source>
</evidence>
<evidence type="ECO:0000256" key="1">
    <source>
        <dbReference type="ARBA" id="ARBA00022490"/>
    </source>
</evidence>
<evidence type="ECO:0000256" key="2">
    <source>
        <dbReference type="ARBA" id="ARBA00022598"/>
    </source>
</evidence>
<protein>
    <recommendedName>
        <fullName evidence="10 11">UDP-N-acetylmuramoyl-tripeptide--D-alanyl-D-alanine ligase</fullName>
        <ecNumber evidence="10 11">6.3.2.10</ecNumber>
    </recommendedName>
    <alternativeName>
        <fullName evidence="10">D-alanyl-D-alanine-adding enzyme</fullName>
    </alternativeName>
</protein>
<evidence type="ECO:0000313" key="15">
    <source>
        <dbReference type="EMBL" id="QIR15846.1"/>
    </source>
</evidence>